<dbReference type="RefSeq" id="WP_184539740.1">
    <property type="nucleotide sequence ID" value="NZ_JACHMP010000001.1"/>
</dbReference>
<comment type="caution">
    <text evidence="1">The sequence shown here is derived from an EMBL/GenBank/DDBJ whole genome shotgun (WGS) entry which is preliminary data.</text>
</comment>
<dbReference type="Pfam" id="PF21813">
    <property type="entry name" value="DUF6882"/>
    <property type="match status" value="1"/>
</dbReference>
<gene>
    <name evidence="1" type="ORF">F4562_005980</name>
</gene>
<organism evidence="1 2">
    <name type="scientific">Streptosporangium becharense</name>
    <dbReference type="NCBI Taxonomy" id="1816182"/>
    <lineage>
        <taxon>Bacteria</taxon>
        <taxon>Bacillati</taxon>
        <taxon>Actinomycetota</taxon>
        <taxon>Actinomycetes</taxon>
        <taxon>Streptosporangiales</taxon>
        <taxon>Streptosporangiaceae</taxon>
        <taxon>Streptosporangium</taxon>
    </lineage>
</organism>
<dbReference type="InterPro" id="IPR049249">
    <property type="entry name" value="DUF6882"/>
</dbReference>
<protein>
    <submittedName>
        <fullName evidence="1">Uncharacterized protein</fullName>
    </submittedName>
</protein>
<name>A0A7W9ILG8_9ACTN</name>
<sequence length="221" mass="23821">MNNLQQHLSRCIASSLARQIAFGELTGHLGWAVDVNTGTITFGDDLRFPIQLLGTESDAEQTWLWAWANTRSNLPPALLRAATWLREYGLQHRIPELTEAQVPLDSADGHLLALLSAGLTGRCYYRGSHQGGAVFLLVEAVPDSVLAPVPPERAVAVLSHAIGMCELDHRTLVGSFLTQQGWQVETAAAAIAGRHPGGSELRVEFDGQGRIGDIRATIQAG</sequence>
<keyword evidence="2" id="KW-1185">Reference proteome</keyword>
<reference evidence="1 2" key="1">
    <citation type="submission" date="2020-08" db="EMBL/GenBank/DDBJ databases">
        <title>Sequencing the genomes of 1000 actinobacteria strains.</title>
        <authorList>
            <person name="Klenk H.-P."/>
        </authorList>
    </citation>
    <scope>NUCLEOTIDE SEQUENCE [LARGE SCALE GENOMIC DNA]</scope>
    <source>
        <strain evidence="1 2">DSM 46887</strain>
    </source>
</reference>
<evidence type="ECO:0000313" key="2">
    <source>
        <dbReference type="Proteomes" id="UP000540685"/>
    </source>
</evidence>
<dbReference type="EMBL" id="JACHMP010000001">
    <property type="protein sequence ID" value="MBB5822918.1"/>
    <property type="molecule type" value="Genomic_DNA"/>
</dbReference>
<accession>A0A7W9ILG8</accession>
<evidence type="ECO:0000313" key="1">
    <source>
        <dbReference type="EMBL" id="MBB5822918.1"/>
    </source>
</evidence>
<proteinExistence type="predicted"/>
<dbReference type="AlphaFoldDB" id="A0A7W9ILG8"/>
<dbReference type="Proteomes" id="UP000540685">
    <property type="component" value="Unassembled WGS sequence"/>
</dbReference>